<dbReference type="STRING" id="94208.A0A2S4L3G7"/>
<evidence type="ECO:0000313" key="2">
    <source>
        <dbReference type="EMBL" id="POR36996.1"/>
    </source>
</evidence>
<evidence type="ECO:0000313" key="3">
    <source>
        <dbReference type="Proteomes" id="UP000237481"/>
    </source>
</evidence>
<gene>
    <name evidence="2" type="ORF">TPAR_02805</name>
</gene>
<proteinExistence type="predicted"/>
<name>A0A2S4L3G7_9HYPO</name>
<evidence type="ECO:0000256" key="1">
    <source>
        <dbReference type="SAM" id="MobiDB-lite"/>
    </source>
</evidence>
<feature type="compositionally biased region" description="Polar residues" evidence="1">
    <location>
        <begin position="1"/>
        <end position="15"/>
    </location>
</feature>
<dbReference type="OrthoDB" id="5154086at2759"/>
<comment type="caution">
    <text evidence="2">The sequence shown here is derived from an EMBL/GenBank/DDBJ whole genome shotgun (WGS) entry which is preliminary data.</text>
</comment>
<dbReference type="Proteomes" id="UP000237481">
    <property type="component" value="Unassembled WGS sequence"/>
</dbReference>
<reference evidence="2 3" key="1">
    <citation type="submission" date="2018-01" db="EMBL/GenBank/DDBJ databases">
        <title>Harnessing the power of phylogenomics to disentangle the directionality and signatures of interkingdom host jumping in the parasitic fungal genus Tolypocladium.</title>
        <authorList>
            <person name="Quandt C.A."/>
            <person name="Patterson W."/>
            <person name="Spatafora J.W."/>
        </authorList>
    </citation>
    <scope>NUCLEOTIDE SEQUENCE [LARGE SCALE GENOMIC DNA]</scope>
    <source>
        <strain evidence="2 3">NRBC 100945</strain>
    </source>
</reference>
<dbReference type="EMBL" id="PKSG01000281">
    <property type="protein sequence ID" value="POR36996.1"/>
    <property type="molecule type" value="Genomic_DNA"/>
</dbReference>
<accession>A0A2S4L3G7</accession>
<feature type="region of interest" description="Disordered" evidence="1">
    <location>
        <begin position="1"/>
        <end position="45"/>
    </location>
</feature>
<organism evidence="2 3">
    <name type="scientific">Tolypocladium paradoxum</name>
    <dbReference type="NCBI Taxonomy" id="94208"/>
    <lineage>
        <taxon>Eukaryota</taxon>
        <taxon>Fungi</taxon>
        <taxon>Dikarya</taxon>
        <taxon>Ascomycota</taxon>
        <taxon>Pezizomycotina</taxon>
        <taxon>Sordariomycetes</taxon>
        <taxon>Hypocreomycetidae</taxon>
        <taxon>Hypocreales</taxon>
        <taxon>Ophiocordycipitaceae</taxon>
        <taxon>Tolypocladium</taxon>
    </lineage>
</organism>
<keyword evidence="3" id="KW-1185">Reference proteome</keyword>
<sequence length="170" mass="19025">MVPAQVSHSRPNTPSLRKRRVPSCSSRVSELDHRSPKKQNLSHPAFPPARFWDRLSVIPLTRNARRELSQRNANAARDTPHTSVQGTHGPQGVNRFLEQCSTACSKRVERFARHGGPDLPGLEGEGLGRHELEITTVEPRSKERFAVTEEFTVPVASNYQLVDNSLIKFG</sequence>
<dbReference type="AlphaFoldDB" id="A0A2S4L3G7"/>
<protein>
    <submittedName>
        <fullName evidence="2">Uncharacterized protein</fullName>
    </submittedName>
</protein>
<feature type="region of interest" description="Disordered" evidence="1">
    <location>
        <begin position="69"/>
        <end position="91"/>
    </location>
</feature>